<keyword evidence="10" id="KW-0966">Cell projection</keyword>
<keyword evidence="3" id="KW-0813">Transport</keyword>
<dbReference type="Pfam" id="PF02108">
    <property type="entry name" value="FliH"/>
    <property type="match status" value="1"/>
</dbReference>
<keyword evidence="4" id="KW-1005">Bacterial flagellum biogenesis</keyword>
<dbReference type="AlphaFoldDB" id="A0A1H9D6S2"/>
<dbReference type="PANTHER" id="PTHR34982">
    <property type="entry name" value="YOP PROTEINS TRANSLOCATION PROTEIN L"/>
    <property type="match status" value="1"/>
</dbReference>
<dbReference type="GO" id="GO:0005829">
    <property type="term" value="C:cytosol"/>
    <property type="evidence" value="ECO:0007669"/>
    <property type="project" value="TreeGrafter"/>
</dbReference>
<dbReference type="GO" id="GO:0015031">
    <property type="term" value="P:protein transport"/>
    <property type="evidence" value="ECO:0007669"/>
    <property type="project" value="UniProtKB-KW"/>
</dbReference>
<keyword evidence="8" id="KW-0175">Coiled coil</keyword>
<evidence type="ECO:0000256" key="5">
    <source>
        <dbReference type="ARBA" id="ARBA00022927"/>
    </source>
</evidence>
<comment type="caution">
    <text evidence="10">The sequence shown here is derived from an EMBL/GenBank/DDBJ whole genome shotgun (WGS) entry which is preliminary data.</text>
</comment>
<gene>
    <name evidence="10" type="ORF">SAMN02787113_01073</name>
</gene>
<keyword evidence="5" id="KW-0653">Protein transport</keyword>
<dbReference type="InterPro" id="IPR022524">
    <property type="entry name" value="FliH_Bacilli"/>
</dbReference>
<keyword evidence="10" id="KW-0282">Flagellum</keyword>
<dbReference type="GO" id="GO:0044781">
    <property type="term" value="P:bacterial-type flagellum organization"/>
    <property type="evidence" value="ECO:0007669"/>
    <property type="project" value="UniProtKB-KW"/>
</dbReference>
<dbReference type="InterPro" id="IPR051472">
    <property type="entry name" value="T3SS_Stator/FliH"/>
</dbReference>
<name>A0A1H9D6S2_9BACI</name>
<evidence type="ECO:0000256" key="2">
    <source>
        <dbReference type="ARBA" id="ARBA00006602"/>
    </source>
</evidence>
<keyword evidence="10" id="KW-0969">Cilium</keyword>
<comment type="function">
    <text evidence="1">Needed for flagellar regrowth and assembly.</text>
</comment>
<evidence type="ECO:0000313" key="11">
    <source>
        <dbReference type="Proteomes" id="UP000199410"/>
    </source>
</evidence>
<accession>A0A1H9D6S2</accession>
<dbReference type="NCBIfam" id="TIGR03825">
    <property type="entry name" value="FliH_bacil"/>
    <property type="match status" value="1"/>
</dbReference>
<evidence type="ECO:0000259" key="9">
    <source>
        <dbReference type="Pfam" id="PF02108"/>
    </source>
</evidence>
<evidence type="ECO:0000256" key="4">
    <source>
        <dbReference type="ARBA" id="ARBA00022795"/>
    </source>
</evidence>
<evidence type="ECO:0000256" key="6">
    <source>
        <dbReference type="ARBA" id="ARBA00023225"/>
    </source>
</evidence>
<organism evidence="10 11">
    <name type="scientific">Lysinibacillus fusiformis</name>
    <dbReference type="NCBI Taxonomy" id="28031"/>
    <lineage>
        <taxon>Bacteria</taxon>
        <taxon>Bacillati</taxon>
        <taxon>Bacillota</taxon>
        <taxon>Bacilli</taxon>
        <taxon>Bacillales</taxon>
        <taxon>Bacillaceae</taxon>
        <taxon>Lysinibacillus</taxon>
    </lineage>
</organism>
<dbReference type="InterPro" id="IPR018035">
    <property type="entry name" value="Flagellar_FliH/T3SS_HrpE"/>
</dbReference>
<evidence type="ECO:0000256" key="7">
    <source>
        <dbReference type="NCBIfam" id="TIGR03825"/>
    </source>
</evidence>
<dbReference type="Proteomes" id="UP000199410">
    <property type="component" value="Unassembled WGS sequence"/>
</dbReference>
<evidence type="ECO:0000256" key="1">
    <source>
        <dbReference type="ARBA" id="ARBA00003041"/>
    </source>
</evidence>
<feature type="domain" description="Flagellar assembly protein FliH/Type III secretion system HrpE" evidence="9">
    <location>
        <begin position="127"/>
        <end position="253"/>
    </location>
</feature>
<dbReference type="EMBL" id="FOEL01000003">
    <property type="protein sequence ID" value="SEQ09071.1"/>
    <property type="molecule type" value="Genomic_DNA"/>
</dbReference>
<protein>
    <recommendedName>
        <fullName evidence="7">Flagellar assembly protein FliH</fullName>
    </recommendedName>
</protein>
<evidence type="ECO:0000313" key="10">
    <source>
        <dbReference type="EMBL" id="SEQ09071.1"/>
    </source>
</evidence>
<feature type="coiled-coil region" evidence="8">
    <location>
        <begin position="119"/>
        <end position="146"/>
    </location>
</feature>
<evidence type="ECO:0000256" key="3">
    <source>
        <dbReference type="ARBA" id="ARBA00022448"/>
    </source>
</evidence>
<reference evidence="10 11" key="1">
    <citation type="submission" date="2016-10" db="EMBL/GenBank/DDBJ databases">
        <authorList>
            <person name="Varghese N."/>
            <person name="Submissions S."/>
        </authorList>
    </citation>
    <scope>NUCLEOTIDE SEQUENCE [LARGE SCALE GENOMIC DNA]</scope>
    <source>
        <strain evidence="10 11">TC-13</strain>
    </source>
</reference>
<dbReference type="PANTHER" id="PTHR34982:SF1">
    <property type="entry name" value="FLAGELLAR ASSEMBLY PROTEIN FLIH"/>
    <property type="match status" value="1"/>
</dbReference>
<proteinExistence type="inferred from homology"/>
<keyword evidence="6" id="KW-1006">Bacterial flagellum protein export</keyword>
<sequence length="266" mass="30787">MTSLSRIIRSIYTQSDSDNVKEIQIRDMFEGFDLEDGDDASSQHQLTIEEIMAERDRLLAEARASLQAEREAFEQEKHMHYQEIEHLKLSWEEERPNRVQEAYDEGFGQGYEDGVNKSTEAMAESLQTANEVINQAKENAKKYIDDQEAVVLELGLTTAERIIGTSLERDPDLFVSIVRRGLKEAREMKEIKIYVSPTYHALITANRDELAEMFPVDVPFMIFVNEDLNNETDCYIETNHGRIVVSIDEQLNELRLKLHEILESRE</sequence>
<comment type="similarity">
    <text evidence="2">Belongs to the FliH family.</text>
</comment>
<evidence type="ECO:0000256" key="8">
    <source>
        <dbReference type="SAM" id="Coils"/>
    </source>
</evidence>